<protein>
    <submittedName>
        <fullName evidence="2">Uncharacterized protein</fullName>
    </submittedName>
</protein>
<name>A0A4P7W1L3_9BACT</name>
<feature type="transmembrane region" description="Helical" evidence="1">
    <location>
        <begin position="7"/>
        <end position="28"/>
    </location>
</feature>
<feature type="transmembrane region" description="Helical" evidence="1">
    <location>
        <begin position="34"/>
        <end position="54"/>
    </location>
</feature>
<keyword evidence="3" id="KW-1185">Reference proteome</keyword>
<keyword evidence="1" id="KW-1133">Transmembrane helix</keyword>
<keyword evidence="1" id="KW-0812">Transmembrane</keyword>
<evidence type="ECO:0000313" key="2">
    <source>
        <dbReference type="EMBL" id="QCD41697.1"/>
    </source>
</evidence>
<dbReference type="EMBL" id="CP039396">
    <property type="protein sequence ID" value="QCD41697.1"/>
    <property type="molecule type" value="Genomic_DNA"/>
</dbReference>
<dbReference type="AlphaFoldDB" id="A0A4P7W1L3"/>
<proteinExistence type="predicted"/>
<accession>A0A4P7W1L3</accession>
<keyword evidence="1" id="KW-0472">Membrane</keyword>
<dbReference type="KEGG" id="ddb:E7747_04995"/>
<evidence type="ECO:0000313" key="3">
    <source>
        <dbReference type="Proteomes" id="UP000297149"/>
    </source>
</evidence>
<evidence type="ECO:0000256" key="1">
    <source>
        <dbReference type="SAM" id="Phobius"/>
    </source>
</evidence>
<sequence>MKLRRSTVIPSILLIYLGVMSYIGYSEFQQGNYLYYFGVIGATLLIIAILHVFLKKRERLRENDSRRT</sequence>
<dbReference type="Proteomes" id="UP000297149">
    <property type="component" value="Chromosome"/>
</dbReference>
<organism evidence="2 3">
    <name type="scientific">Duncaniella dubosii</name>
    <dbReference type="NCBI Taxonomy" id="2518971"/>
    <lineage>
        <taxon>Bacteria</taxon>
        <taxon>Pseudomonadati</taxon>
        <taxon>Bacteroidota</taxon>
        <taxon>Bacteroidia</taxon>
        <taxon>Bacteroidales</taxon>
        <taxon>Muribaculaceae</taxon>
        <taxon>Duncaniella</taxon>
    </lineage>
</organism>
<reference evidence="3" key="1">
    <citation type="submission" date="2019-02" db="EMBL/GenBank/DDBJ databases">
        <title>Isolation and identification of novel species under the genus Muribaculum.</title>
        <authorList>
            <person name="Miyake S."/>
            <person name="Ding Y."/>
            <person name="Low A."/>
            <person name="Soh M."/>
            <person name="Seedorf H."/>
        </authorList>
    </citation>
    <scope>NUCLEOTIDE SEQUENCE [LARGE SCALE GENOMIC DNA]</scope>
    <source>
        <strain evidence="3">H5</strain>
    </source>
</reference>
<dbReference type="RefSeq" id="WP_123613845.1">
    <property type="nucleotide sequence ID" value="NZ_CAXHQF010000050.1"/>
</dbReference>
<gene>
    <name evidence="2" type="ORF">E7747_04995</name>
</gene>